<dbReference type="CDD" id="cd01170">
    <property type="entry name" value="THZ_kinase"/>
    <property type="match status" value="1"/>
</dbReference>
<dbReference type="SUPFAM" id="SSF53613">
    <property type="entry name" value="Ribokinase-like"/>
    <property type="match status" value="1"/>
</dbReference>
<dbReference type="PRINTS" id="PR01099">
    <property type="entry name" value="HYETHTZKNASE"/>
</dbReference>
<keyword evidence="13" id="KW-1185">Reference proteome</keyword>
<name>A0A0R1P0I3_9LACO</name>
<evidence type="ECO:0000256" key="9">
    <source>
        <dbReference type="ARBA" id="ARBA00022840"/>
    </source>
</evidence>
<evidence type="ECO:0000256" key="6">
    <source>
        <dbReference type="ARBA" id="ARBA00022723"/>
    </source>
</evidence>
<dbReference type="GO" id="GO:0004417">
    <property type="term" value="F:hydroxyethylthiazole kinase activity"/>
    <property type="evidence" value="ECO:0007669"/>
    <property type="project" value="UniProtKB-EC"/>
</dbReference>
<evidence type="ECO:0000256" key="1">
    <source>
        <dbReference type="ARBA" id="ARBA00001771"/>
    </source>
</evidence>
<proteinExistence type="predicted"/>
<dbReference type="RefSeq" id="WP_235803037.1">
    <property type="nucleotide sequence ID" value="NZ_AZER01000025.1"/>
</dbReference>
<evidence type="ECO:0000256" key="3">
    <source>
        <dbReference type="ARBA" id="ARBA00004868"/>
    </source>
</evidence>
<keyword evidence="5" id="KW-0808">Transferase</keyword>
<dbReference type="GO" id="GO:0009228">
    <property type="term" value="P:thiamine biosynthetic process"/>
    <property type="evidence" value="ECO:0007669"/>
    <property type="project" value="UniProtKB-KW"/>
</dbReference>
<keyword evidence="7" id="KW-0547">Nucleotide-binding</keyword>
<evidence type="ECO:0000256" key="8">
    <source>
        <dbReference type="ARBA" id="ARBA00022777"/>
    </source>
</evidence>
<dbReference type="GO" id="GO:0005524">
    <property type="term" value="F:ATP binding"/>
    <property type="evidence" value="ECO:0007669"/>
    <property type="project" value="UniProtKB-KW"/>
</dbReference>
<evidence type="ECO:0000256" key="10">
    <source>
        <dbReference type="ARBA" id="ARBA00022842"/>
    </source>
</evidence>
<sequence length="264" mass="28970">MKQFDWSLIERVRSTHPLVLIINNAVTPQIVANAVNFIGASPMMITAPEEVPDMVAQADAICLNIGTLNQAQQELMTAILAANQAFHRPVVFDPVAVGSSSFRLNWTKQVLDRYPVTCLRGNAGEMAALLHRPWHSHGIDSGEGQDNVSELVQECARHFHSFALASGPTDYVSDGIDVEESTFTNPYFPRYVGTGDMLSSLVATFLAVENSLQAVSTAVGTFTLCGQSCHDRGSLTWFNHFNDVLSEITTVEITKLFEKSEHND</sequence>
<dbReference type="GO" id="GO:0009229">
    <property type="term" value="P:thiamine diphosphate biosynthetic process"/>
    <property type="evidence" value="ECO:0007669"/>
    <property type="project" value="UniProtKB-UniPathway"/>
</dbReference>
<keyword evidence="6" id="KW-0479">Metal-binding</keyword>
<keyword evidence="9" id="KW-0067">ATP-binding</keyword>
<evidence type="ECO:0000313" key="12">
    <source>
        <dbReference type="EMBL" id="KRL26013.1"/>
    </source>
</evidence>
<dbReference type="GO" id="GO:0000287">
    <property type="term" value="F:magnesium ion binding"/>
    <property type="evidence" value="ECO:0007669"/>
    <property type="project" value="InterPro"/>
</dbReference>
<evidence type="ECO:0000256" key="4">
    <source>
        <dbReference type="ARBA" id="ARBA00012129"/>
    </source>
</evidence>
<gene>
    <name evidence="12" type="ORF">FD27_GL001400</name>
</gene>
<dbReference type="InterPro" id="IPR029056">
    <property type="entry name" value="Ribokinase-like"/>
</dbReference>
<dbReference type="STRING" id="1423746.FD27_GL001400"/>
<dbReference type="EC" id="2.7.1.50" evidence="4"/>
<evidence type="ECO:0000313" key="13">
    <source>
        <dbReference type="Proteomes" id="UP000051445"/>
    </source>
</evidence>
<dbReference type="Pfam" id="PF02110">
    <property type="entry name" value="HK"/>
    <property type="match status" value="1"/>
</dbReference>
<dbReference type="InterPro" id="IPR000417">
    <property type="entry name" value="Hyethyz_kinase"/>
</dbReference>
<comment type="cofactor">
    <cofactor evidence="2">
        <name>Mg(2+)</name>
        <dbReference type="ChEBI" id="CHEBI:18420"/>
    </cofactor>
</comment>
<dbReference type="Gene3D" id="3.40.1190.20">
    <property type="match status" value="1"/>
</dbReference>
<dbReference type="AlphaFoldDB" id="A0A0R1P0I3"/>
<keyword evidence="10" id="KW-0460">Magnesium</keyword>
<comment type="caution">
    <text evidence="12">The sequence shown here is derived from an EMBL/GenBank/DDBJ whole genome shotgun (WGS) entry which is preliminary data.</text>
</comment>
<evidence type="ECO:0000256" key="2">
    <source>
        <dbReference type="ARBA" id="ARBA00001946"/>
    </source>
</evidence>
<dbReference type="PATRIC" id="fig|1423746.3.peg.1430"/>
<dbReference type="UniPathway" id="UPA00060">
    <property type="reaction ID" value="UER00139"/>
</dbReference>
<evidence type="ECO:0000256" key="11">
    <source>
        <dbReference type="ARBA" id="ARBA00022977"/>
    </source>
</evidence>
<comment type="catalytic activity">
    <reaction evidence="1">
        <text>5-(2-hydroxyethyl)-4-methylthiazole + ATP = 4-methyl-5-(2-phosphooxyethyl)-thiazole + ADP + H(+)</text>
        <dbReference type="Rhea" id="RHEA:24212"/>
        <dbReference type="ChEBI" id="CHEBI:15378"/>
        <dbReference type="ChEBI" id="CHEBI:17957"/>
        <dbReference type="ChEBI" id="CHEBI:30616"/>
        <dbReference type="ChEBI" id="CHEBI:58296"/>
        <dbReference type="ChEBI" id="CHEBI:456216"/>
        <dbReference type="EC" id="2.7.1.50"/>
    </reaction>
</comment>
<accession>A0A0R1P0I3</accession>
<reference evidence="12 13" key="1">
    <citation type="journal article" date="2015" name="Genome Announc.">
        <title>Expanding the biotechnology potential of lactobacilli through comparative genomics of 213 strains and associated genera.</title>
        <authorList>
            <person name="Sun Z."/>
            <person name="Harris H.M."/>
            <person name="McCann A."/>
            <person name="Guo C."/>
            <person name="Argimon S."/>
            <person name="Zhang W."/>
            <person name="Yang X."/>
            <person name="Jeffery I.B."/>
            <person name="Cooney J.C."/>
            <person name="Kagawa T.F."/>
            <person name="Liu W."/>
            <person name="Song Y."/>
            <person name="Salvetti E."/>
            <person name="Wrobel A."/>
            <person name="Rasinkangas P."/>
            <person name="Parkhill J."/>
            <person name="Rea M.C."/>
            <person name="O'Sullivan O."/>
            <person name="Ritari J."/>
            <person name="Douillard F.P."/>
            <person name="Paul Ross R."/>
            <person name="Yang R."/>
            <person name="Briner A.E."/>
            <person name="Felis G.E."/>
            <person name="de Vos W.M."/>
            <person name="Barrangou R."/>
            <person name="Klaenhammer T.R."/>
            <person name="Caufield P.W."/>
            <person name="Cui Y."/>
            <person name="Zhang H."/>
            <person name="O'Toole P.W."/>
        </authorList>
    </citation>
    <scope>NUCLEOTIDE SEQUENCE [LARGE SCALE GENOMIC DNA]</scope>
    <source>
        <strain evidence="12 13">DSM 13145</strain>
    </source>
</reference>
<keyword evidence="11" id="KW-0784">Thiamine biosynthesis</keyword>
<comment type="pathway">
    <text evidence="3">Cofactor biosynthesis; thiamine diphosphate biosynthesis; 4-methyl-5-(2-phosphoethyl)-thiazole from 5-(2-hydroxyethyl)-4-methylthiazole: step 1/1.</text>
</comment>
<organism evidence="12 13">
    <name type="scientific">Limosilactobacillus frumenti DSM 13145</name>
    <dbReference type="NCBI Taxonomy" id="1423746"/>
    <lineage>
        <taxon>Bacteria</taxon>
        <taxon>Bacillati</taxon>
        <taxon>Bacillota</taxon>
        <taxon>Bacilli</taxon>
        <taxon>Lactobacillales</taxon>
        <taxon>Lactobacillaceae</taxon>
        <taxon>Limosilactobacillus</taxon>
    </lineage>
</organism>
<dbReference type="PIRSF" id="PIRSF000513">
    <property type="entry name" value="Thz_kinase"/>
    <property type="match status" value="1"/>
</dbReference>
<protein>
    <recommendedName>
        <fullName evidence="4">hydroxyethylthiazole kinase</fullName>
        <ecNumber evidence="4">2.7.1.50</ecNumber>
    </recommendedName>
</protein>
<evidence type="ECO:0000256" key="5">
    <source>
        <dbReference type="ARBA" id="ARBA00022679"/>
    </source>
</evidence>
<dbReference type="EMBL" id="AZER01000025">
    <property type="protein sequence ID" value="KRL26013.1"/>
    <property type="molecule type" value="Genomic_DNA"/>
</dbReference>
<keyword evidence="8 12" id="KW-0418">Kinase</keyword>
<evidence type="ECO:0000256" key="7">
    <source>
        <dbReference type="ARBA" id="ARBA00022741"/>
    </source>
</evidence>
<dbReference type="Proteomes" id="UP000051445">
    <property type="component" value="Unassembled WGS sequence"/>
</dbReference>